<evidence type="ECO:0000256" key="11">
    <source>
        <dbReference type="PIRSR" id="PIRSR001558-2"/>
    </source>
</evidence>
<feature type="binding site" evidence="11">
    <location>
        <position position="417"/>
    </location>
    <ligand>
        <name>Mg(2+)</name>
        <dbReference type="ChEBI" id="CHEBI:18420"/>
    </ligand>
</feature>
<dbReference type="PANTHER" id="PTHR11130">
    <property type="entry name" value="GLUTATHIONE SYNTHETASE"/>
    <property type="match status" value="1"/>
</dbReference>
<keyword evidence="15" id="KW-1185">Reference proteome</keyword>
<dbReference type="GO" id="GO:0005524">
    <property type="term" value="F:ATP binding"/>
    <property type="evidence" value="ECO:0007669"/>
    <property type="project" value="UniProtKB-UniRule"/>
</dbReference>
<dbReference type="Proteomes" id="UP000355283">
    <property type="component" value="Unassembled WGS sequence"/>
</dbReference>
<dbReference type="InterPro" id="IPR005615">
    <property type="entry name" value="Glutathione_synthase"/>
</dbReference>
<feature type="binding site" evidence="10">
    <location>
        <begin position="413"/>
        <end position="422"/>
    </location>
    <ligand>
        <name>ATP</name>
        <dbReference type="ChEBI" id="CHEBI:30616"/>
    </ligand>
</feature>
<evidence type="ECO:0000256" key="12">
    <source>
        <dbReference type="SAM" id="MobiDB-lite"/>
    </source>
</evidence>
<evidence type="ECO:0000256" key="8">
    <source>
        <dbReference type="ARBA" id="ARBA00022842"/>
    </source>
</evidence>
<evidence type="ECO:0000256" key="9">
    <source>
        <dbReference type="PIRNR" id="PIRNR001558"/>
    </source>
</evidence>
<dbReference type="Gene3D" id="3.30.470.20">
    <property type="entry name" value="ATP-grasp fold, B domain"/>
    <property type="match status" value="1"/>
</dbReference>
<comment type="similarity">
    <text evidence="2 9">Belongs to the eukaryotic GSH synthase family.</text>
</comment>
<evidence type="ECO:0000313" key="15">
    <source>
        <dbReference type="Proteomes" id="UP000355283"/>
    </source>
</evidence>
<dbReference type="InterPro" id="IPR037013">
    <property type="entry name" value="GSH-S_sub-bd_sf"/>
</dbReference>
<comment type="catalytic activity">
    <reaction evidence="9">
        <text>gamma-L-glutamyl-L-cysteine + glycine + ATP = glutathione + ADP + phosphate + H(+)</text>
        <dbReference type="Rhea" id="RHEA:13557"/>
        <dbReference type="ChEBI" id="CHEBI:15378"/>
        <dbReference type="ChEBI" id="CHEBI:30616"/>
        <dbReference type="ChEBI" id="CHEBI:43474"/>
        <dbReference type="ChEBI" id="CHEBI:57305"/>
        <dbReference type="ChEBI" id="CHEBI:57925"/>
        <dbReference type="ChEBI" id="CHEBI:58173"/>
        <dbReference type="ChEBI" id="CHEBI:456216"/>
        <dbReference type="EC" id="6.3.2.3"/>
    </reaction>
</comment>
<evidence type="ECO:0000256" key="1">
    <source>
        <dbReference type="ARBA" id="ARBA00004965"/>
    </source>
</evidence>
<evidence type="ECO:0000256" key="7">
    <source>
        <dbReference type="ARBA" id="ARBA00022840"/>
    </source>
</evidence>
<dbReference type="PANTHER" id="PTHR11130:SF0">
    <property type="entry name" value="GLUTATHIONE SYNTHETASE"/>
    <property type="match status" value="1"/>
</dbReference>
<feature type="region of interest" description="Disordered" evidence="12">
    <location>
        <begin position="106"/>
        <end position="126"/>
    </location>
</feature>
<dbReference type="SUPFAM" id="SSF56059">
    <property type="entry name" value="Glutathione synthetase ATP-binding domain-like"/>
    <property type="match status" value="1"/>
</dbReference>
<evidence type="ECO:0000256" key="3">
    <source>
        <dbReference type="ARBA" id="ARBA00022598"/>
    </source>
</evidence>
<keyword evidence="4 9" id="KW-0317">Glutathione biosynthesis</keyword>
<evidence type="ECO:0000256" key="2">
    <source>
        <dbReference type="ARBA" id="ARBA00010385"/>
    </source>
</evidence>
<evidence type="ECO:0000256" key="4">
    <source>
        <dbReference type="ARBA" id="ARBA00022684"/>
    </source>
</evidence>
<dbReference type="InterPro" id="IPR004887">
    <property type="entry name" value="GSH_synth_subst-bd"/>
</dbReference>
<feature type="binding site" evidence="10">
    <location>
        <begin position="446"/>
        <end position="449"/>
    </location>
    <ligand>
        <name>ATP</name>
        <dbReference type="ChEBI" id="CHEBI:30616"/>
    </ligand>
</feature>
<dbReference type="InterPro" id="IPR016185">
    <property type="entry name" value="PreATP-grasp_dom_sf"/>
</dbReference>
<keyword evidence="3 9" id="KW-0436">Ligase</keyword>
<keyword evidence="8 9" id="KW-0460">Magnesium</keyword>
<dbReference type="EC" id="6.3.2.3" evidence="9"/>
<evidence type="ECO:0000256" key="10">
    <source>
        <dbReference type="PIRSR" id="PIRSR001558-1"/>
    </source>
</evidence>
<dbReference type="Pfam" id="PF03917">
    <property type="entry name" value="GSH_synth_ATP"/>
    <property type="match status" value="2"/>
</dbReference>
<evidence type="ECO:0000313" key="14">
    <source>
        <dbReference type="EMBL" id="TFJ81640.1"/>
    </source>
</evidence>
<feature type="region of interest" description="Disordered" evidence="12">
    <location>
        <begin position="196"/>
        <end position="218"/>
    </location>
</feature>
<proteinExistence type="inferred from homology"/>
<dbReference type="UniPathway" id="UPA00142">
    <property type="reaction ID" value="UER00210"/>
</dbReference>
<feature type="binding site" evidence="10">
    <location>
        <position position="499"/>
    </location>
    <ligand>
        <name>substrate</name>
    </ligand>
</feature>
<dbReference type="Gene3D" id="3.30.1490.50">
    <property type="match status" value="1"/>
</dbReference>
<dbReference type="OrthoDB" id="2020073at2759"/>
<feature type="binding site" evidence="10">
    <location>
        <position position="472"/>
    </location>
    <ligand>
        <name>ATP</name>
        <dbReference type="ChEBI" id="CHEBI:30616"/>
    </ligand>
</feature>
<dbReference type="InterPro" id="IPR014049">
    <property type="entry name" value="Glutathione_synthase_N_euk"/>
</dbReference>
<name>A0A4D9CR73_9STRA</name>
<comment type="cofactor">
    <cofactor evidence="9 11">
        <name>Mg(2+)</name>
        <dbReference type="ChEBI" id="CHEBI:18420"/>
    </cofactor>
    <text evidence="9 11">Binds 1 Mg(2+) ion per subunit.</text>
</comment>
<evidence type="ECO:0000259" key="13">
    <source>
        <dbReference type="Pfam" id="PF03199"/>
    </source>
</evidence>
<dbReference type="PIRSF" id="PIRSF001558">
    <property type="entry name" value="GSHase"/>
    <property type="match status" value="1"/>
</dbReference>
<reference evidence="14 15" key="1">
    <citation type="submission" date="2019-01" db="EMBL/GenBank/DDBJ databases">
        <title>Nuclear Genome Assembly of the Microalgal Biofuel strain Nannochloropsis salina CCMP1776.</title>
        <authorList>
            <person name="Hovde B."/>
        </authorList>
    </citation>
    <scope>NUCLEOTIDE SEQUENCE [LARGE SCALE GENOMIC DNA]</scope>
    <source>
        <strain evidence="14 15">CCMP1776</strain>
    </source>
</reference>
<feature type="binding site" evidence="10">
    <location>
        <position position="501"/>
    </location>
    <ligand>
        <name>ATP</name>
        <dbReference type="ChEBI" id="CHEBI:30616"/>
    </ligand>
</feature>
<dbReference type="GO" id="GO:0000287">
    <property type="term" value="F:magnesium ion binding"/>
    <property type="evidence" value="ECO:0007669"/>
    <property type="project" value="UniProtKB-UniRule"/>
</dbReference>
<comment type="caution">
    <text evidence="14">The sequence shown here is derived from an EMBL/GenBank/DDBJ whole genome shotgun (WGS) entry which is preliminary data.</text>
</comment>
<dbReference type="InterPro" id="IPR014709">
    <property type="entry name" value="Glutathione_synthase_C_euk"/>
</dbReference>
<feature type="binding site" evidence="10">
    <location>
        <position position="350"/>
    </location>
    <ligand>
        <name>ATP</name>
        <dbReference type="ChEBI" id="CHEBI:30616"/>
    </ligand>
</feature>
<dbReference type="GO" id="GO:0005829">
    <property type="term" value="C:cytosol"/>
    <property type="evidence" value="ECO:0007669"/>
    <property type="project" value="TreeGrafter"/>
</dbReference>
<keyword evidence="5 9" id="KW-0479">Metal-binding</keyword>
<keyword evidence="6 9" id="KW-0547">Nucleotide-binding</keyword>
<feature type="binding site" evidence="10">
    <location>
        <position position="260"/>
    </location>
    <ligand>
        <name>substrate</name>
    </ligand>
</feature>
<gene>
    <name evidence="14" type="ORF">NSK_006891</name>
</gene>
<dbReference type="Pfam" id="PF03199">
    <property type="entry name" value="GSH_synthase"/>
    <property type="match status" value="1"/>
</dbReference>
<feature type="binding site" evidence="10">
    <location>
        <position position="424"/>
    </location>
    <ligand>
        <name>ATP</name>
        <dbReference type="ChEBI" id="CHEBI:30616"/>
    </ligand>
</feature>
<dbReference type="GO" id="GO:0043295">
    <property type="term" value="F:glutathione binding"/>
    <property type="evidence" value="ECO:0007669"/>
    <property type="project" value="UniProtKB-UniRule"/>
</dbReference>
<protein>
    <recommendedName>
        <fullName evidence="9">Glutathione synthetase</fullName>
        <shortName evidence="9">GSH-S</shortName>
        <ecNumber evidence="9">6.3.2.3</ecNumber>
    </recommendedName>
</protein>
<dbReference type="AlphaFoldDB" id="A0A4D9CR73"/>
<evidence type="ECO:0000256" key="6">
    <source>
        <dbReference type="ARBA" id="ARBA00022741"/>
    </source>
</evidence>
<accession>A0A4D9CR73</accession>
<sequence>MVAPSSSQAQSHPVQYTHLPVSLLPASFPAQAFEDVVAAAPIFNELVDRISRDKDYLGSALAEVSASDEFTGQLLRLYEEIYPSGVSAAAQPVALGLHRSDYMTDDSADWRDGNGEGVSRQAGKPRPQKRLLQVELNTIASSFGCLGAVTADLHRYLLDRFFLPSVALAPHDAPSPPSHDDLHAFLSAYLRDHEFSLHPSSPPPSTTSSPLVEATLRSMPPNPTLSRLPAALASAHAYYNQPRALVLFVVQPGERNLFDQRFLELALWEKHGLQVVRLSLEEVARRCRLAPGPTQALWLDGRHELAVVYFRAGYTPADFGSPLAWEARRLIEASAAVKCPTLGYQLAGTKKVQQLLCEPAGLSRFLSPAQCLAARQHFTGMYGLGAVDLKDKEGGPARAVNAAIASPGGYVLKPQREGGGNNLYGEEMARALREWSSEHLSGYVLMQRIQAPAKNAYLLREGEAVGGPAISELGIFGTFLGDTSSEKVIENQYAGYLVRTKLAHVNEGGVATGFAVVDSPMLVNE</sequence>
<dbReference type="SUPFAM" id="SSF52440">
    <property type="entry name" value="PreATP-grasp domain"/>
    <property type="match status" value="1"/>
</dbReference>
<organism evidence="14 15">
    <name type="scientific">Nannochloropsis salina CCMP1776</name>
    <dbReference type="NCBI Taxonomy" id="1027361"/>
    <lineage>
        <taxon>Eukaryota</taxon>
        <taxon>Sar</taxon>
        <taxon>Stramenopiles</taxon>
        <taxon>Ochrophyta</taxon>
        <taxon>Eustigmatophyceae</taxon>
        <taxon>Eustigmatales</taxon>
        <taxon>Monodopsidaceae</taxon>
        <taxon>Microchloropsis</taxon>
        <taxon>Microchloropsis salina</taxon>
    </lineage>
</organism>
<dbReference type="Gene3D" id="3.40.50.1760">
    <property type="entry name" value="Glutathione synthase, substrate-binding domain superfamily, eukaryotic"/>
    <property type="match status" value="1"/>
</dbReference>
<feature type="domain" description="Glutathione synthase substrate-binding" evidence="13">
    <location>
        <begin position="245"/>
        <end position="347"/>
    </location>
</feature>
<dbReference type="Gene3D" id="3.30.1490.80">
    <property type="match status" value="1"/>
</dbReference>
<keyword evidence="7 9" id="KW-0067">ATP-binding</keyword>
<comment type="pathway">
    <text evidence="1 9">Sulfur metabolism; glutathione biosynthesis; glutathione from L-cysteine and L-glutamate: step 2/2.</text>
</comment>
<evidence type="ECO:0000256" key="5">
    <source>
        <dbReference type="ARBA" id="ARBA00022723"/>
    </source>
</evidence>
<dbReference type="EMBL" id="SDOX01000122">
    <property type="protein sequence ID" value="TFJ81640.1"/>
    <property type="molecule type" value="Genomic_DNA"/>
</dbReference>
<dbReference type="GO" id="GO:0004363">
    <property type="term" value="F:glutathione synthase activity"/>
    <property type="evidence" value="ECO:0007669"/>
    <property type="project" value="UniProtKB-UniRule"/>
</dbReference>
<feature type="binding site" evidence="10">
    <location>
        <position position="507"/>
    </location>
    <ligand>
        <name>ATP</name>
        <dbReference type="ChEBI" id="CHEBI:30616"/>
    </ligand>
</feature>
<dbReference type="InterPro" id="IPR014042">
    <property type="entry name" value="Glutathione_synthase_a-hlx"/>
</dbReference>
<dbReference type="Gene3D" id="1.10.1080.10">
    <property type="entry name" value="Glutathione Synthetase, Chain A, domain 3"/>
    <property type="match status" value="1"/>
</dbReference>